<evidence type="ECO:0008006" key="3">
    <source>
        <dbReference type="Google" id="ProtNLM"/>
    </source>
</evidence>
<organism evidence="1 2">
    <name type="scientific">Vibrio penaeicida</name>
    <dbReference type="NCBI Taxonomy" id="104609"/>
    <lineage>
        <taxon>Bacteria</taxon>
        <taxon>Pseudomonadati</taxon>
        <taxon>Pseudomonadota</taxon>
        <taxon>Gammaproteobacteria</taxon>
        <taxon>Vibrionales</taxon>
        <taxon>Vibrionaceae</taxon>
        <taxon>Vibrio</taxon>
    </lineage>
</organism>
<dbReference type="Pfam" id="PF10678">
    <property type="entry name" value="DUF2492"/>
    <property type="match status" value="1"/>
</dbReference>
<keyword evidence="2" id="KW-1185">Reference proteome</keyword>
<accession>A0AAV5NVU3</accession>
<dbReference type="NCBIfam" id="TIGR03853">
    <property type="entry name" value="matur_matur"/>
    <property type="match status" value="1"/>
</dbReference>
<evidence type="ECO:0000313" key="1">
    <source>
        <dbReference type="EMBL" id="GLQ74664.1"/>
    </source>
</evidence>
<evidence type="ECO:0000313" key="2">
    <source>
        <dbReference type="Proteomes" id="UP001156690"/>
    </source>
</evidence>
<dbReference type="AlphaFoldDB" id="A0AAV5NVU3"/>
<dbReference type="Proteomes" id="UP001156690">
    <property type="component" value="Unassembled WGS sequence"/>
</dbReference>
<dbReference type="InterPro" id="IPR019620">
    <property type="entry name" value="Metal-bd_prot_put"/>
</dbReference>
<dbReference type="EMBL" id="BSNX01000056">
    <property type="protein sequence ID" value="GLQ74664.1"/>
    <property type="molecule type" value="Genomic_DNA"/>
</dbReference>
<gene>
    <name evidence="1" type="ORF">GCM10007932_40250</name>
</gene>
<dbReference type="RefSeq" id="WP_101115659.1">
    <property type="nucleotide sequence ID" value="NZ_AP025144.1"/>
</dbReference>
<protein>
    <recommendedName>
        <fullName evidence="3">DUF2492 family protein</fullName>
    </recommendedName>
</protein>
<proteinExistence type="predicted"/>
<comment type="caution">
    <text evidence="1">The sequence shown here is derived from an EMBL/GenBank/DDBJ whole genome shotgun (WGS) entry which is preliminary data.</text>
</comment>
<name>A0AAV5NVU3_9VIBR</name>
<reference evidence="2" key="1">
    <citation type="journal article" date="2019" name="Int. J. Syst. Evol. Microbiol.">
        <title>The Global Catalogue of Microorganisms (GCM) 10K type strain sequencing project: providing services to taxonomists for standard genome sequencing and annotation.</title>
        <authorList>
            <consortium name="The Broad Institute Genomics Platform"/>
            <consortium name="The Broad Institute Genome Sequencing Center for Infectious Disease"/>
            <person name="Wu L."/>
            <person name="Ma J."/>
        </authorList>
    </citation>
    <scope>NUCLEOTIDE SEQUENCE [LARGE SCALE GENOMIC DNA]</scope>
    <source>
        <strain evidence="2">NBRC 15640</strain>
    </source>
</reference>
<sequence length="78" mass="8969">MSQSVHAHQVLHLLAEQDLNLQQLLERIELSFGNDATFHTCSREGMTIEELLEFFVQRQKIFVEGEMLSLNAARVCSH</sequence>